<sequence length="17" mass="1879">MAKCCLFSDGVTLRSTF</sequence>
<dbReference type="EMBL" id="GBRH01254802">
    <property type="protein sequence ID" value="JAD43093.1"/>
    <property type="molecule type" value="Transcribed_RNA"/>
</dbReference>
<evidence type="ECO:0000313" key="1">
    <source>
        <dbReference type="EMBL" id="JAD43093.1"/>
    </source>
</evidence>
<reference evidence="1" key="1">
    <citation type="submission" date="2014-09" db="EMBL/GenBank/DDBJ databases">
        <authorList>
            <person name="Magalhaes I.L.F."/>
            <person name="Oliveira U."/>
            <person name="Santos F.R."/>
            <person name="Vidigal T.H.D.A."/>
            <person name="Brescovit A.D."/>
            <person name="Santos A.J."/>
        </authorList>
    </citation>
    <scope>NUCLEOTIDE SEQUENCE</scope>
    <source>
        <tissue evidence="1">Shoot tissue taken approximately 20 cm above the soil surface</tissue>
    </source>
</reference>
<protein>
    <submittedName>
        <fullName evidence="1">Uncharacterized protein</fullName>
    </submittedName>
</protein>
<proteinExistence type="predicted"/>
<accession>A0A0A8ZZI7</accession>
<dbReference type="AlphaFoldDB" id="A0A0A8ZZI7"/>
<reference evidence="1" key="2">
    <citation type="journal article" date="2015" name="Data Brief">
        <title>Shoot transcriptome of the giant reed, Arundo donax.</title>
        <authorList>
            <person name="Barrero R.A."/>
            <person name="Guerrero F.D."/>
            <person name="Moolhuijzen P."/>
            <person name="Goolsby J.A."/>
            <person name="Tidwell J."/>
            <person name="Bellgard S.E."/>
            <person name="Bellgard M.I."/>
        </authorList>
    </citation>
    <scope>NUCLEOTIDE SEQUENCE</scope>
    <source>
        <tissue evidence="1">Shoot tissue taken approximately 20 cm above the soil surface</tissue>
    </source>
</reference>
<name>A0A0A8ZZI7_ARUDO</name>
<organism evidence="1">
    <name type="scientific">Arundo donax</name>
    <name type="common">Giant reed</name>
    <name type="synonym">Donax arundinaceus</name>
    <dbReference type="NCBI Taxonomy" id="35708"/>
    <lineage>
        <taxon>Eukaryota</taxon>
        <taxon>Viridiplantae</taxon>
        <taxon>Streptophyta</taxon>
        <taxon>Embryophyta</taxon>
        <taxon>Tracheophyta</taxon>
        <taxon>Spermatophyta</taxon>
        <taxon>Magnoliopsida</taxon>
        <taxon>Liliopsida</taxon>
        <taxon>Poales</taxon>
        <taxon>Poaceae</taxon>
        <taxon>PACMAD clade</taxon>
        <taxon>Arundinoideae</taxon>
        <taxon>Arundineae</taxon>
        <taxon>Arundo</taxon>
    </lineage>
</organism>